<evidence type="ECO:0000313" key="3">
    <source>
        <dbReference type="Proteomes" id="UP000233551"/>
    </source>
</evidence>
<gene>
    <name evidence="2" type="ORF">CRG98_049491</name>
</gene>
<reference evidence="2 3" key="1">
    <citation type="submission" date="2017-11" db="EMBL/GenBank/DDBJ databases">
        <title>De-novo sequencing of pomegranate (Punica granatum L.) genome.</title>
        <authorList>
            <person name="Akparov Z."/>
            <person name="Amiraslanov A."/>
            <person name="Hajiyeva S."/>
            <person name="Abbasov M."/>
            <person name="Kaur K."/>
            <person name="Hamwieh A."/>
            <person name="Solovyev V."/>
            <person name="Salamov A."/>
            <person name="Braich B."/>
            <person name="Kosarev P."/>
            <person name="Mahmoud A."/>
            <person name="Hajiyev E."/>
            <person name="Babayeva S."/>
            <person name="Izzatullayeva V."/>
            <person name="Mammadov A."/>
            <person name="Mammadov A."/>
            <person name="Sharifova S."/>
            <person name="Ojaghi J."/>
            <person name="Eynullazada K."/>
            <person name="Bayramov B."/>
            <person name="Abdulazimova A."/>
            <person name="Shahmuradov I."/>
        </authorList>
    </citation>
    <scope>NUCLEOTIDE SEQUENCE [LARGE SCALE GENOMIC DNA]</scope>
    <source>
        <strain evidence="3">cv. AG2017</strain>
        <tissue evidence="2">Leaf</tissue>
    </source>
</reference>
<accession>A0A2I0HEK7</accession>
<name>A0A2I0HEK7_PUNGR</name>
<feature type="region of interest" description="Disordered" evidence="1">
    <location>
        <begin position="1"/>
        <end position="32"/>
    </location>
</feature>
<comment type="caution">
    <text evidence="2">The sequence shown here is derived from an EMBL/GenBank/DDBJ whole genome shotgun (WGS) entry which is preliminary data.</text>
</comment>
<evidence type="ECO:0000256" key="1">
    <source>
        <dbReference type="SAM" id="MobiDB-lite"/>
    </source>
</evidence>
<proteinExistence type="predicted"/>
<dbReference type="Proteomes" id="UP000233551">
    <property type="component" value="Unassembled WGS sequence"/>
</dbReference>
<protein>
    <submittedName>
        <fullName evidence="2">Uncharacterized protein</fullName>
    </submittedName>
</protein>
<sequence>MRRKVVGTYPKGMTPEQKSCPDVPEGDGPLSRKVVGTYPKGLQYARGSYRINNMVQRSLSNGLAGYGAFCPVSFARCGAYCPAGCMVQ</sequence>
<dbReference type="AlphaFoldDB" id="A0A2I0HEK7"/>
<keyword evidence="3" id="KW-1185">Reference proteome</keyword>
<organism evidence="2 3">
    <name type="scientific">Punica granatum</name>
    <name type="common">Pomegranate</name>
    <dbReference type="NCBI Taxonomy" id="22663"/>
    <lineage>
        <taxon>Eukaryota</taxon>
        <taxon>Viridiplantae</taxon>
        <taxon>Streptophyta</taxon>
        <taxon>Embryophyta</taxon>
        <taxon>Tracheophyta</taxon>
        <taxon>Spermatophyta</taxon>
        <taxon>Magnoliopsida</taxon>
        <taxon>eudicotyledons</taxon>
        <taxon>Gunneridae</taxon>
        <taxon>Pentapetalae</taxon>
        <taxon>rosids</taxon>
        <taxon>malvids</taxon>
        <taxon>Myrtales</taxon>
        <taxon>Lythraceae</taxon>
        <taxon>Punica</taxon>
    </lineage>
</organism>
<evidence type="ECO:0000313" key="2">
    <source>
        <dbReference type="EMBL" id="PKI18235.1"/>
    </source>
</evidence>
<dbReference type="EMBL" id="PGOL01040351">
    <property type="protein sequence ID" value="PKI18235.1"/>
    <property type="molecule type" value="Genomic_DNA"/>
</dbReference>